<dbReference type="AlphaFoldDB" id="A0A1G2MT05"/>
<evidence type="ECO:0000259" key="5">
    <source>
        <dbReference type="Pfam" id="PF00303"/>
    </source>
</evidence>
<reference evidence="6 7" key="1">
    <citation type="journal article" date="2016" name="Nat. Commun.">
        <title>Thousands of microbial genomes shed light on interconnected biogeochemical processes in an aquifer system.</title>
        <authorList>
            <person name="Anantharaman K."/>
            <person name="Brown C.T."/>
            <person name="Hug L.A."/>
            <person name="Sharon I."/>
            <person name="Castelle C.J."/>
            <person name="Probst A.J."/>
            <person name="Thomas B.C."/>
            <person name="Singh A."/>
            <person name="Wilkins M.J."/>
            <person name="Karaoz U."/>
            <person name="Brodie E.L."/>
            <person name="Williams K.H."/>
            <person name="Hubbard S.S."/>
            <person name="Banfield J.F."/>
        </authorList>
    </citation>
    <scope>NUCLEOTIDE SEQUENCE [LARGE SCALE GENOMIC DNA]</scope>
</reference>
<evidence type="ECO:0000256" key="2">
    <source>
        <dbReference type="ARBA" id="ARBA00022603"/>
    </source>
</evidence>
<evidence type="ECO:0000256" key="1">
    <source>
        <dbReference type="ARBA" id="ARBA00011947"/>
    </source>
</evidence>
<dbReference type="Gene3D" id="3.30.572.10">
    <property type="entry name" value="Thymidylate synthase/dCMP hydroxymethylase domain"/>
    <property type="match status" value="1"/>
</dbReference>
<dbReference type="EMBL" id="MHRQ01000013">
    <property type="protein sequence ID" value="OHA26993.1"/>
    <property type="molecule type" value="Genomic_DNA"/>
</dbReference>
<accession>A0A1G2MT05</accession>
<dbReference type="InterPro" id="IPR000398">
    <property type="entry name" value="Thymidylate_synthase"/>
</dbReference>
<sequence>MIMKPYSERSPDSQYQRLLCDVLEHGERTISQQGTDALTLIAPAPLRFRLENGFPIINERNMAPKESENLPVTVWRQAIAEIFAFINGVRTQKGLEDFGVFWWKSWLTPEKCAKRGLEAGDNGQGSYGAAFHDFPTTKGTTFNQWKHIVEQIKEEPQLRTHFVTPWIPQYIGRGKGKTQKVVVAPCHGWVHVRVINGKLTLHMFQRSADTPVGVPSNMVQYAALTLALAQATGLEPYEYVHSFSDAHIYVNQVPAVETMLAREPRPLATIALDPSIKDIFAFRKEHFTISDYNPHPGIKAIPVAI</sequence>
<evidence type="ECO:0000313" key="7">
    <source>
        <dbReference type="Proteomes" id="UP000177565"/>
    </source>
</evidence>
<evidence type="ECO:0000256" key="3">
    <source>
        <dbReference type="ARBA" id="ARBA00022679"/>
    </source>
</evidence>
<dbReference type="GO" id="GO:0032259">
    <property type="term" value="P:methylation"/>
    <property type="evidence" value="ECO:0007669"/>
    <property type="project" value="UniProtKB-KW"/>
</dbReference>
<dbReference type="Pfam" id="PF00303">
    <property type="entry name" value="Thymidylat_synt"/>
    <property type="match status" value="1"/>
</dbReference>
<dbReference type="InterPro" id="IPR045097">
    <property type="entry name" value="Thymidate_synth/dCMP_Mease"/>
</dbReference>
<dbReference type="Proteomes" id="UP000177565">
    <property type="component" value="Unassembled WGS sequence"/>
</dbReference>
<comment type="caution">
    <text evidence="6">The sequence shown here is derived from an EMBL/GenBank/DDBJ whole genome shotgun (WGS) entry which is preliminary data.</text>
</comment>
<protein>
    <recommendedName>
        <fullName evidence="1 4">Thymidylate synthase</fullName>
        <ecNumber evidence="1 4">2.1.1.45</ecNumber>
    </recommendedName>
</protein>
<dbReference type="SUPFAM" id="SSF55831">
    <property type="entry name" value="Thymidylate synthase/dCMP hydroxymethylase"/>
    <property type="match status" value="1"/>
</dbReference>
<organism evidence="6 7">
    <name type="scientific">Candidatus Taylorbacteria bacterium RIFCSPHIGHO2_02_FULL_46_13</name>
    <dbReference type="NCBI Taxonomy" id="1802312"/>
    <lineage>
        <taxon>Bacteria</taxon>
        <taxon>Candidatus Tayloriibacteriota</taxon>
    </lineage>
</organism>
<feature type="domain" description="Thymidylate synthase/dCMP hydroxymethylase" evidence="5">
    <location>
        <begin position="14"/>
        <end position="301"/>
    </location>
</feature>
<dbReference type="EC" id="2.1.1.45" evidence="1 4"/>
<dbReference type="PANTHER" id="PTHR11548:SF1">
    <property type="entry name" value="THYMIDYLATE SYNTHASE 1"/>
    <property type="match status" value="1"/>
</dbReference>
<dbReference type="GO" id="GO:0004799">
    <property type="term" value="F:thymidylate synthase activity"/>
    <property type="evidence" value="ECO:0007669"/>
    <property type="project" value="UniProtKB-UniRule"/>
</dbReference>
<dbReference type="STRING" id="1802312.A3C06_04470"/>
<gene>
    <name evidence="6" type="ORF">A3C06_04470</name>
</gene>
<dbReference type="GO" id="GO:0006231">
    <property type="term" value="P:dTMP biosynthetic process"/>
    <property type="evidence" value="ECO:0007669"/>
    <property type="project" value="InterPro"/>
</dbReference>
<dbReference type="InterPro" id="IPR023451">
    <property type="entry name" value="Thymidate_synth/dCMP_Mease_dom"/>
</dbReference>
<keyword evidence="3" id="KW-0808">Transferase</keyword>
<keyword evidence="2" id="KW-0489">Methyltransferase</keyword>
<dbReference type="PRINTS" id="PR00108">
    <property type="entry name" value="THYMDSNTHASE"/>
</dbReference>
<dbReference type="PANTHER" id="PTHR11548">
    <property type="entry name" value="THYMIDYLATE SYNTHASE 1"/>
    <property type="match status" value="1"/>
</dbReference>
<evidence type="ECO:0000256" key="4">
    <source>
        <dbReference type="NCBIfam" id="TIGR03284"/>
    </source>
</evidence>
<name>A0A1G2MT05_9BACT</name>
<dbReference type="InterPro" id="IPR036926">
    <property type="entry name" value="Thymidate_synth/dCMP_Mease_sf"/>
</dbReference>
<dbReference type="GO" id="GO:0005829">
    <property type="term" value="C:cytosol"/>
    <property type="evidence" value="ECO:0007669"/>
    <property type="project" value="TreeGrafter"/>
</dbReference>
<evidence type="ECO:0000313" key="6">
    <source>
        <dbReference type="EMBL" id="OHA26993.1"/>
    </source>
</evidence>
<dbReference type="NCBIfam" id="TIGR03284">
    <property type="entry name" value="thym_sym"/>
    <property type="match status" value="1"/>
</dbReference>
<proteinExistence type="predicted"/>